<sequence length="539" mass="58149">MDEEAPLRFYGCGINSFFQLGPLVSECPSQSAGAAAQASDDGSGAIIQGQNIHFSSQEKKSVLHLPQPLALERYVAEEDGLVQDIACGATFTIALTSRGVPYQWGTVNGRAYPEPSRVSLGVPLRCLQVSCGRKHALALMEGGFVTSWGVGYFGQLGQGDNLSSDRPRLIHHLDPPRLGGDRVVAVACGGQHSAVHTAGQSVFCFGFNRYGQVGQGQACNKISTPRPVNMSGIGSSQIRQLVCGRHHTSVLTDKGQVFSWGASSFGRLGLPDPKKIVGLPTEVPAFRCCPLAALACGDFHVLGLGVDGRAYAWGYGSEGQGGLGATLHLRTPRPVEGLEGSRIAQIACGAWWSMVVTEAGRLYTWGYGDGGWLGLERASKLPYVEPCPPVTKYGATCSFDSDFNACLPAVVSTLSHLRVEKVVAGGGHTIIMARRIQRRFSRAERKVVQGFDGHEMRRGGREGIRRKQERWGCWVWKGLCLIPAGMQTEPRALKMLTRAPLLPPRPPLLFLPPHTLRRLSCPAPDLQRRGAVKAVMYRA</sequence>
<evidence type="ECO:0000256" key="1">
    <source>
        <dbReference type="ARBA" id="ARBA00022737"/>
    </source>
</evidence>
<organism evidence="4 5">
    <name type="scientific">Nannochloropsis gaditana</name>
    <dbReference type="NCBI Taxonomy" id="72520"/>
    <lineage>
        <taxon>Eukaryota</taxon>
        <taxon>Sar</taxon>
        <taxon>Stramenopiles</taxon>
        <taxon>Ochrophyta</taxon>
        <taxon>Eustigmatophyceae</taxon>
        <taxon>Eustigmatales</taxon>
        <taxon>Monodopsidaceae</taxon>
        <taxon>Nannochloropsis</taxon>
    </lineage>
</organism>
<feature type="repeat" description="RCC1" evidence="2">
    <location>
        <begin position="308"/>
        <end position="359"/>
    </location>
</feature>
<evidence type="ECO:0000259" key="3">
    <source>
        <dbReference type="Pfam" id="PF25390"/>
    </source>
</evidence>
<dbReference type="InterPro" id="IPR051210">
    <property type="entry name" value="Ub_ligase/GEF_domain"/>
</dbReference>
<dbReference type="PROSITE" id="PS50012">
    <property type="entry name" value="RCC1_3"/>
    <property type="match status" value="5"/>
</dbReference>
<name>W7U0Q3_9STRA</name>
<keyword evidence="5" id="KW-1185">Reference proteome</keyword>
<evidence type="ECO:0000313" key="4">
    <source>
        <dbReference type="EMBL" id="EWM29363.1"/>
    </source>
</evidence>
<reference evidence="4 5" key="1">
    <citation type="journal article" date="2014" name="Mol. Plant">
        <title>Chromosome Scale Genome Assembly and Transcriptome Profiling of Nannochloropsis gaditana in Nitrogen Depletion.</title>
        <authorList>
            <person name="Corteggiani Carpinelli E."/>
            <person name="Telatin A."/>
            <person name="Vitulo N."/>
            <person name="Forcato C."/>
            <person name="D'Angelo M."/>
            <person name="Schiavon R."/>
            <person name="Vezzi A."/>
            <person name="Giacometti G.M."/>
            <person name="Morosinotto T."/>
            <person name="Valle G."/>
        </authorList>
    </citation>
    <scope>NUCLEOTIDE SEQUENCE [LARGE SCALE GENOMIC DNA]</scope>
    <source>
        <strain evidence="4 5">B-31</strain>
    </source>
</reference>
<dbReference type="PANTHER" id="PTHR22870:SF466">
    <property type="entry name" value="ANKYRIN REPEAT-CONTAINING PROTEIN"/>
    <property type="match status" value="1"/>
</dbReference>
<dbReference type="InterPro" id="IPR000408">
    <property type="entry name" value="Reg_chr_condens"/>
</dbReference>
<dbReference type="PANTHER" id="PTHR22870">
    <property type="entry name" value="REGULATOR OF CHROMOSOME CONDENSATION"/>
    <property type="match status" value="1"/>
</dbReference>
<dbReference type="EMBL" id="AZIL01000169">
    <property type="protein sequence ID" value="EWM29363.1"/>
    <property type="molecule type" value="Genomic_DNA"/>
</dbReference>
<dbReference type="Pfam" id="PF00415">
    <property type="entry name" value="RCC1"/>
    <property type="match status" value="1"/>
</dbReference>
<evidence type="ECO:0000313" key="5">
    <source>
        <dbReference type="Proteomes" id="UP000019335"/>
    </source>
</evidence>
<dbReference type="OrthoDB" id="10256179at2759"/>
<feature type="repeat" description="RCC1" evidence="2">
    <location>
        <begin position="360"/>
        <end position="435"/>
    </location>
</feature>
<dbReference type="SUPFAM" id="SSF50985">
    <property type="entry name" value="RCC1/BLIP-II"/>
    <property type="match status" value="2"/>
</dbReference>
<dbReference type="AlphaFoldDB" id="W7U0Q3"/>
<feature type="repeat" description="RCC1" evidence="2">
    <location>
        <begin position="200"/>
        <end position="254"/>
    </location>
</feature>
<dbReference type="Proteomes" id="UP000019335">
    <property type="component" value="Chromosome 3"/>
</dbReference>
<feature type="repeat" description="RCC1" evidence="2">
    <location>
        <begin position="255"/>
        <end position="307"/>
    </location>
</feature>
<dbReference type="Pfam" id="PF25390">
    <property type="entry name" value="WD40_RLD"/>
    <property type="match status" value="1"/>
</dbReference>
<dbReference type="InterPro" id="IPR058923">
    <property type="entry name" value="RCC1-like_dom"/>
</dbReference>
<keyword evidence="1" id="KW-0677">Repeat</keyword>
<evidence type="ECO:0000256" key="2">
    <source>
        <dbReference type="PROSITE-ProRule" id="PRU00235"/>
    </source>
</evidence>
<accession>W7U0Q3</accession>
<proteinExistence type="predicted"/>
<gene>
    <name evidence="4" type="ORF">Naga_100028g31</name>
</gene>
<dbReference type="PROSITE" id="PS00626">
    <property type="entry name" value="RCC1_2"/>
    <property type="match status" value="1"/>
</dbReference>
<dbReference type="InterPro" id="IPR009091">
    <property type="entry name" value="RCC1/BLIP-II"/>
</dbReference>
<feature type="repeat" description="RCC1" evidence="2">
    <location>
        <begin position="143"/>
        <end position="199"/>
    </location>
</feature>
<dbReference type="PRINTS" id="PR00633">
    <property type="entry name" value="RCCNDNSATION"/>
</dbReference>
<protein>
    <submittedName>
        <fullName evidence="4">Putative e3 ubiquitin-protein ligase herc4</fullName>
    </submittedName>
</protein>
<comment type="caution">
    <text evidence="4">The sequence shown here is derived from an EMBL/GenBank/DDBJ whole genome shotgun (WGS) entry which is preliminary data.</text>
</comment>
<feature type="domain" description="RCC1-like" evidence="3">
    <location>
        <begin position="10"/>
        <end position="335"/>
    </location>
</feature>
<dbReference type="Gene3D" id="2.130.10.30">
    <property type="entry name" value="Regulator of chromosome condensation 1/beta-lactamase-inhibitor protein II"/>
    <property type="match status" value="2"/>
</dbReference>